<keyword evidence="4" id="KW-1185">Reference proteome</keyword>
<protein>
    <submittedName>
        <fullName evidence="3">Helix-turn-helix transcriptional regulator</fullName>
    </submittedName>
</protein>
<proteinExistence type="predicted"/>
<dbReference type="InterPro" id="IPR001387">
    <property type="entry name" value="Cro/C1-type_HTH"/>
</dbReference>
<name>A0ABX7LKW6_9BACL</name>
<dbReference type="SUPFAM" id="SSF47413">
    <property type="entry name" value="lambda repressor-like DNA-binding domains"/>
    <property type="match status" value="1"/>
</dbReference>
<accession>A0ABX7LKW6</accession>
<dbReference type="RefSeq" id="WP_054940724.1">
    <property type="nucleotide sequence ID" value="NZ_CP070969.1"/>
</dbReference>
<dbReference type="PANTHER" id="PTHR46558">
    <property type="entry name" value="TRACRIPTIONAL REGULATORY PROTEIN-RELATED-RELATED"/>
    <property type="match status" value="1"/>
</dbReference>
<organism evidence="3 4">
    <name type="scientific">Paenibacillus tianjinensis</name>
    <dbReference type="NCBI Taxonomy" id="2810347"/>
    <lineage>
        <taxon>Bacteria</taxon>
        <taxon>Bacillati</taxon>
        <taxon>Bacillota</taxon>
        <taxon>Bacilli</taxon>
        <taxon>Bacillales</taxon>
        <taxon>Paenibacillaceae</taxon>
        <taxon>Paenibacillus</taxon>
    </lineage>
</organism>
<dbReference type="CDD" id="cd00093">
    <property type="entry name" value="HTH_XRE"/>
    <property type="match status" value="1"/>
</dbReference>
<feature type="domain" description="HTH cro/C1-type" evidence="2">
    <location>
        <begin position="14"/>
        <end position="68"/>
    </location>
</feature>
<dbReference type="PANTHER" id="PTHR46558:SF4">
    <property type="entry name" value="DNA-BIDING PHAGE PROTEIN"/>
    <property type="match status" value="1"/>
</dbReference>
<dbReference type="InterPro" id="IPR010982">
    <property type="entry name" value="Lambda_DNA-bd_dom_sf"/>
</dbReference>
<dbReference type="SMART" id="SM00530">
    <property type="entry name" value="HTH_XRE"/>
    <property type="match status" value="1"/>
</dbReference>
<sequence length="70" mass="8308">MNEFIYYKIIGERIKKKREERCMTQEDLAVLVHISRPSITNIEAGRHLIRIHYLYQIAESLDVSVHDLIP</sequence>
<evidence type="ECO:0000313" key="4">
    <source>
        <dbReference type="Proteomes" id="UP000663452"/>
    </source>
</evidence>
<evidence type="ECO:0000256" key="1">
    <source>
        <dbReference type="ARBA" id="ARBA00023125"/>
    </source>
</evidence>
<keyword evidence="1" id="KW-0238">DNA-binding</keyword>
<dbReference type="Pfam" id="PF01381">
    <property type="entry name" value="HTH_3"/>
    <property type="match status" value="1"/>
</dbReference>
<gene>
    <name evidence="3" type="ORF">JRJ22_13690</name>
</gene>
<dbReference type="EMBL" id="CP070969">
    <property type="protein sequence ID" value="QSF47518.1"/>
    <property type="molecule type" value="Genomic_DNA"/>
</dbReference>
<dbReference type="Proteomes" id="UP000663452">
    <property type="component" value="Chromosome"/>
</dbReference>
<evidence type="ECO:0000313" key="3">
    <source>
        <dbReference type="EMBL" id="QSF47518.1"/>
    </source>
</evidence>
<dbReference type="Gene3D" id="1.10.260.40">
    <property type="entry name" value="lambda repressor-like DNA-binding domains"/>
    <property type="match status" value="1"/>
</dbReference>
<reference evidence="3 4" key="1">
    <citation type="submission" date="2021-02" db="EMBL/GenBank/DDBJ databases">
        <title>Paenibacillus tianjinensis sp. nov.</title>
        <authorList>
            <person name="Liu H."/>
        </authorList>
    </citation>
    <scope>NUCLEOTIDE SEQUENCE [LARGE SCALE GENOMIC DNA]</scope>
    <source>
        <strain evidence="3 4">TB2019</strain>
    </source>
</reference>
<dbReference type="PROSITE" id="PS50943">
    <property type="entry name" value="HTH_CROC1"/>
    <property type="match status" value="1"/>
</dbReference>
<evidence type="ECO:0000259" key="2">
    <source>
        <dbReference type="PROSITE" id="PS50943"/>
    </source>
</evidence>